<evidence type="ECO:0000313" key="5">
    <source>
        <dbReference type="EMBL" id="MBA4495040.1"/>
    </source>
</evidence>
<dbReference type="Pfam" id="PF00293">
    <property type="entry name" value="NUDIX"/>
    <property type="match status" value="1"/>
</dbReference>
<dbReference type="SUPFAM" id="SSF55811">
    <property type="entry name" value="Nudix"/>
    <property type="match status" value="1"/>
</dbReference>
<evidence type="ECO:0000259" key="4">
    <source>
        <dbReference type="PROSITE" id="PS51462"/>
    </source>
</evidence>
<dbReference type="PRINTS" id="PR00502">
    <property type="entry name" value="NUDIXFAMILY"/>
</dbReference>
<comment type="cofactor">
    <cofactor evidence="1">
        <name>Mg(2+)</name>
        <dbReference type="ChEBI" id="CHEBI:18420"/>
    </cofactor>
</comment>
<dbReference type="PROSITE" id="PS00893">
    <property type="entry name" value="NUDIX_BOX"/>
    <property type="match status" value="1"/>
</dbReference>
<keyword evidence="2 3" id="KW-0378">Hydrolase</keyword>
<keyword evidence="6" id="KW-1185">Reference proteome</keyword>
<dbReference type="GO" id="GO:0019693">
    <property type="term" value="P:ribose phosphate metabolic process"/>
    <property type="evidence" value="ECO:0007669"/>
    <property type="project" value="TreeGrafter"/>
</dbReference>
<comment type="similarity">
    <text evidence="3">Belongs to the Nudix hydrolase family.</text>
</comment>
<comment type="caution">
    <text evidence="5">The sequence shown here is derived from an EMBL/GenBank/DDBJ whole genome shotgun (WGS) entry which is preliminary data.</text>
</comment>
<dbReference type="RefSeq" id="WP_309506144.1">
    <property type="nucleotide sequence ID" value="NZ_JACEIQ010000011.1"/>
</dbReference>
<dbReference type="GO" id="GO:0005829">
    <property type="term" value="C:cytosol"/>
    <property type="evidence" value="ECO:0007669"/>
    <property type="project" value="TreeGrafter"/>
</dbReference>
<sequence length="186" mass="20907">MTQVRNLEEKTIASETIFEGRVVRLQIDRVELPDGGTSTREIVKHPGAVSVLAVTEENKLVMVRQFRKPLEKTILEIPAGKLEAGENPADCAMRELEEETGYRAEKIEHVVSFYTSPGFADEYLHIYRANGLSKGEARLDQDEFVELVELTLDECLERIAAGEICDAKTVAAVYLWQNQVLRGRSV</sequence>
<proteinExistence type="inferred from homology"/>
<reference evidence="5 6" key="1">
    <citation type="submission" date="2020-07" db="EMBL/GenBank/DDBJ databases">
        <authorList>
            <person name="Feng H."/>
        </authorList>
    </citation>
    <scope>NUCLEOTIDE SEQUENCE [LARGE SCALE GENOMIC DNA]</scope>
    <source>
        <strain evidence="6">s-10</strain>
    </source>
</reference>
<protein>
    <submittedName>
        <fullName evidence="5">NUDIX hydrolase</fullName>
    </submittedName>
</protein>
<evidence type="ECO:0000313" key="6">
    <source>
        <dbReference type="Proteomes" id="UP000535491"/>
    </source>
</evidence>
<dbReference type="PANTHER" id="PTHR11839:SF18">
    <property type="entry name" value="NUDIX HYDROLASE DOMAIN-CONTAINING PROTEIN"/>
    <property type="match status" value="1"/>
</dbReference>
<gene>
    <name evidence="5" type="ORF">H1191_12045</name>
</gene>
<dbReference type="InterPro" id="IPR020084">
    <property type="entry name" value="NUDIX_hydrolase_CS"/>
</dbReference>
<dbReference type="InterPro" id="IPR015797">
    <property type="entry name" value="NUDIX_hydrolase-like_dom_sf"/>
</dbReference>
<organism evidence="5 6">
    <name type="scientific">Paenactinomyces guangxiensis</name>
    <dbReference type="NCBI Taxonomy" id="1490290"/>
    <lineage>
        <taxon>Bacteria</taxon>
        <taxon>Bacillati</taxon>
        <taxon>Bacillota</taxon>
        <taxon>Bacilli</taxon>
        <taxon>Bacillales</taxon>
        <taxon>Thermoactinomycetaceae</taxon>
        <taxon>Paenactinomyces</taxon>
    </lineage>
</organism>
<dbReference type="Proteomes" id="UP000535491">
    <property type="component" value="Unassembled WGS sequence"/>
</dbReference>
<feature type="domain" description="Nudix hydrolase" evidence="4">
    <location>
        <begin position="43"/>
        <end position="172"/>
    </location>
</feature>
<dbReference type="InterPro" id="IPR000086">
    <property type="entry name" value="NUDIX_hydrolase_dom"/>
</dbReference>
<name>A0A7W1WS28_9BACL</name>
<evidence type="ECO:0000256" key="2">
    <source>
        <dbReference type="ARBA" id="ARBA00022801"/>
    </source>
</evidence>
<accession>A0A7W1WS28</accession>
<evidence type="ECO:0000256" key="1">
    <source>
        <dbReference type="ARBA" id="ARBA00001946"/>
    </source>
</evidence>
<dbReference type="GO" id="GO:0016462">
    <property type="term" value="F:pyrophosphatase activity"/>
    <property type="evidence" value="ECO:0007669"/>
    <property type="project" value="UniProtKB-ARBA"/>
</dbReference>
<dbReference type="PROSITE" id="PS51462">
    <property type="entry name" value="NUDIX"/>
    <property type="match status" value="1"/>
</dbReference>
<dbReference type="FunFam" id="3.90.79.10:FF:000024">
    <property type="entry name" value="ADP-ribose pyrophosphatase"/>
    <property type="match status" value="1"/>
</dbReference>
<dbReference type="EMBL" id="JACEIQ010000011">
    <property type="protein sequence ID" value="MBA4495040.1"/>
    <property type="molecule type" value="Genomic_DNA"/>
</dbReference>
<dbReference type="Gene3D" id="3.90.79.10">
    <property type="entry name" value="Nucleoside Triphosphate Pyrophosphohydrolase"/>
    <property type="match status" value="1"/>
</dbReference>
<evidence type="ECO:0000256" key="3">
    <source>
        <dbReference type="RuleBase" id="RU003476"/>
    </source>
</evidence>
<dbReference type="AlphaFoldDB" id="A0A7W1WS28"/>
<dbReference type="GO" id="GO:0006753">
    <property type="term" value="P:nucleoside phosphate metabolic process"/>
    <property type="evidence" value="ECO:0007669"/>
    <property type="project" value="TreeGrafter"/>
</dbReference>
<dbReference type="InterPro" id="IPR020476">
    <property type="entry name" value="Nudix_hydrolase"/>
</dbReference>
<dbReference type="PANTHER" id="PTHR11839">
    <property type="entry name" value="UDP/ADP-SUGAR PYROPHOSPHATASE"/>
    <property type="match status" value="1"/>
</dbReference>